<dbReference type="Gene3D" id="3.40.50.1110">
    <property type="entry name" value="SGNH hydrolase"/>
    <property type="match status" value="1"/>
</dbReference>
<reference evidence="5 6" key="1">
    <citation type="submission" date="2016-10" db="EMBL/GenBank/DDBJ databases">
        <authorList>
            <person name="de Groot N.N."/>
        </authorList>
    </citation>
    <scope>NUCLEOTIDE SEQUENCE [LARGE SCALE GENOMIC DNA]</scope>
    <source>
        <strain evidence="5 6">DSM 16213</strain>
    </source>
</reference>
<dbReference type="RefSeq" id="WP_089904432.1">
    <property type="nucleotide sequence ID" value="NZ_FOCI01000019.1"/>
</dbReference>
<dbReference type="GO" id="GO:0016788">
    <property type="term" value="F:hydrolase activity, acting on ester bonds"/>
    <property type="evidence" value="ECO:0007669"/>
    <property type="project" value="UniProtKB-ARBA"/>
</dbReference>
<feature type="domain" description="Sialate O-acetylesterase" evidence="4">
    <location>
        <begin position="292"/>
        <end position="512"/>
    </location>
</feature>
<proteinExistence type="predicted"/>
<evidence type="ECO:0000256" key="1">
    <source>
        <dbReference type="ARBA" id="ARBA00004613"/>
    </source>
</evidence>
<dbReference type="InterPro" id="IPR001343">
    <property type="entry name" value="Hemolysn_Ca-bd"/>
</dbReference>
<dbReference type="Proteomes" id="UP000199585">
    <property type="component" value="Unassembled WGS sequence"/>
</dbReference>
<dbReference type="InterPro" id="IPR005181">
    <property type="entry name" value="SASA"/>
</dbReference>
<evidence type="ECO:0000256" key="2">
    <source>
        <dbReference type="ARBA" id="ARBA00022525"/>
    </source>
</evidence>
<evidence type="ECO:0000256" key="3">
    <source>
        <dbReference type="ARBA" id="ARBA00022801"/>
    </source>
</evidence>
<accession>A0A1H8H2L2</accession>
<keyword evidence="3" id="KW-0378">Hydrolase</keyword>
<dbReference type="PANTHER" id="PTHR38340:SF1">
    <property type="entry name" value="S-LAYER PROTEIN"/>
    <property type="match status" value="1"/>
</dbReference>
<dbReference type="PRINTS" id="PR00313">
    <property type="entry name" value="CABNDNGRPT"/>
</dbReference>
<evidence type="ECO:0000313" key="5">
    <source>
        <dbReference type="EMBL" id="SEN50483.1"/>
    </source>
</evidence>
<dbReference type="InterPro" id="IPR050557">
    <property type="entry name" value="RTX_toxin/Mannuronan_C5-epim"/>
</dbReference>
<dbReference type="Pfam" id="PF00353">
    <property type="entry name" value="HemolysinCabind"/>
    <property type="match status" value="3"/>
</dbReference>
<dbReference type="AlphaFoldDB" id="A0A1H8H2L2"/>
<dbReference type="Gene3D" id="2.150.10.10">
    <property type="entry name" value="Serralysin-like metalloprotease, C-terminal"/>
    <property type="match status" value="2"/>
</dbReference>
<name>A0A1H8H2L2_9RHOB</name>
<keyword evidence="2" id="KW-0964">Secreted</keyword>
<evidence type="ECO:0000259" key="4">
    <source>
        <dbReference type="Pfam" id="PF03629"/>
    </source>
</evidence>
<dbReference type="GO" id="GO:0005576">
    <property type="term" value="C:extracellular region"/>
    <property type="evidence" value="ECO:0007669"/>
    <property type="project" value="UniProtKB-SubCell"/>
</dbReference>
<evidence type="ECO:0000313" key="6">
    <source>
        <dbReference type="Proteomes" id="UP000199585"/>
    </source>
</evidence>
<dbReference type="STRING" id="245187.SAMN04488003_11914"/>
<dbReference type="GO" id="GO:0005509">
    <property type="term" value="F:calcium ion binding"/>
    <property type="evidence" value="ECO:0007669"/>
    <property type="project" value="InterPro"/>
</dbReference>
<dbReference type="InterPro" id="IPR018511">
    <property type="entry name" value="Hemolysin-typ_Ca-bd_CS"/>
</dbReference>
<protein>
    <submittedName>
        <fullName evidence="5">Hemolysin-type calcium-binding repeat-containing protein</fullName>
    </submittedName>
</protein>
<keyword evidence="6" id="KW-1185">Reference proteome</keyword>
<dbReference type="OrthoDB" id="7795172at2"/>
<dbReference type="Pfam" id="PF03629">
    <property type="entry name" value="SASA"/>
    <property type="match status" value="1"/>
</dbReference>
<dbReference type="InterPro" id="IPR011049">
    <property type="entry name" value="Serralysin-like_metalloprot_C"/>
</dbReference>
<dbReference type="EMBL" id="FOCI01000019">
    <property type="protein sequence ID" value="SEN50483.1"/>
    <property type="molecule type" value="Genomic_DNA"/>
</dbReference>
<sequence>MPILIRRAGAAVQTYTDLVLALKNLIAGDTLDVSDHVATDIFTIAVNNVTLQNTGAPVTVQIAAGVGTFTLAAGATAVVQAEGPDTTIHGNDIGNDFFGGAARDRINGGAGAETIDGGGGDDLLYGGGGDDVLIAGAGRDQLFGGSGTDLLISDQGMNRLWSGAGADVLELHVDADQNTIVFDFTPEDTIRIVGHGGLTSLADVVAAGGKVYESGANTIIRIGEAQIQLRDTTLADLTPERVVFVQPPPPPPAEIMVGEVAYRLRDGEPPHENFKFQDAAGRWYSPDYFVLVAGGQSNMVGSSKTGDYIMNGDVMAYDWLNDRIVAGDYGSVPATGREGASARNNLYFPMAVELTEALDRPVLVVNRAVSGSRIDTWLDTQLGHNWAALSDDVTQALAHVGQASADAFIWLQGESDYPLKTSVYAGYVQELIAQVRATGWAPDDLDILMGELSRESANYVQNGAYQMLELANTDADLGFVSSAGLGSNDRDGVHFSGQSLNAFGTRFAQALLDLRNGVVADPNSAPTSLVTGTVGSLTVVEGQELRVHVADYFSDADGDALFYYSYLSRRAVQLTFEDQATDEIVLRPGFGSAGTYKVFVYANDYDLDGGLISFDLTVTKATPLIDTYNSRDFTQKLSSFAAFDAGMASLSTNKGIDILDQAALAATTTLTVDSLHIRGGAGISGNFVLGDAALRAYFLGQATFSVTGNGRDNYIVGGDGDSIMRGGAGLDRLYGGMGHDMLTGDAGNDQLFGGAGDDRLWGGTGSDIVTGGAGNDTFVFQQGDNALRIEDYTLGDTIALQGFADIDSYATLMAQADRVYQSSTRTIIDLGDDRLMLSNFQVGNLSADMFHFA</sequence>
<dbReference type="SUPFAM" id="SSF52266">
    <property type="entry name" value="SGNH hydrolase"/>
    <property type="match status" value="1"/>
</dbReference>
<dbReference type="SUPFAM" id="SSF51120">
    <property type="entry name" value="beta-Roll"/>
    <property type="match status" value="2"/>
</dbReference>
<dbReference type="PROSITE" id="PS00330">
    <property type="entry name" value="HEMOLYSIN_CALCIUM"/>
    <property type="match status" value="3"/>
</dbReference>
<comment type="subcellular location">
    <subcellularLocation>
        <location evidence="1">Secreted</location>
    </subcellularLocation>
</comment>
<dbReference type="InterPro" id="IPR036514">
    <property type="entry name" value="SGNH_hydro_sf"/>
</dbReference>
<organism evidence="5 6">
    <name type="scientific">Loktanella fryxellensis</name>
    <dbReference type="NCBI Taxonomy" id="245187"/>
    <lineage>
        <taxon>Bacteria</taxon>
        <taxon>Pseudomonadati</taxon>
        <taxon>Pseudomonadota</taxon>
        <taxon>Alphaproteobacteria</taxon>
        <taxon>Rhodobacterales</taxon>
        <taxon>Roseobacteraceae</taxon>
        <taxon>Loktanella</taxon>
    </lineage>
</organism>
<gene>
    <name evidence="5" type="ORF">SAMN04488003_11914</name>
</gene>
<dbReference type="PANTHER" id="PTHR38340">
    <property type="entry name" value="S-LAYER PROTEIN"/>
    <property type="match status" value="1"/>
</dbReference>